<dbReference type="EMBL" id="WVRA01000014">
    <property type="protein sequence ID" value="NOE20828.1"/>
    <property type="molecule type" value="Genomic_DNA"/>
</dbReference>
<dbReference type="SUPFAM" id="SSF143011">
    <property type="entry name" value="RelE-like"/>
    <property type="match status" value="1"/>
</dbReference>
<protein>
    <recommendedName>
        <fullName evidence="6">Putative mRNA interferase YoeB</fullName>
    </recommendedName>
</protein>
<organism evidence="7 8">
    <name type="scientific">Ruegeria atlantica</name>
    <dbReference type="NCBI Taxonomy" id="81569"/>
    <lineage>
        <taxon>Bacteria</taxon>
        <taxon>Pseudomonadati</taxon>
        <taxon>Pseudomonadota</taxon>
        <taxon>Alphaproteobacteria</taxon>
        <taxon>Rhodobacterales</taxon>
        <taxon>Roseobacteraceae</taxon>
        <taxon>Ruegeria</taxon>
    </lineage>
</organism>
<evidence type="ECO:0000256" key="1">
    <source>
        <dbReference type="ARBA" id="ARBA00008172"/>
    </source>
</evidence>
<evidence type="ECO:0000256" key="3">
    <source>
        <dbReference type="ARBA" id="ARBA00022722"/>
    </source>
</evidence>
<dbReference type="InterPro" id="IPR035093">
    <property type="entry name" value="RelE/ParE_toxin_dom_sf"/>
</dbReference>
<dbReference type="InterPro" id="IPR009614">
    <property type="entry name" value="YoeB_toxin"/>
</dbReference>
<dbReference type="Proteomes" id="UP000597886">
    <property type="component" value="Unassembled WGS sequence"/>
</dbReference>
<evidence type="ECO:0000313" key="7">
    <source>
        <dbReference type="EMBL" id="NOE20828.1"/>
    </source>
</evidence>
<keyword evidence="3" id="KW-0540">Nuclease</keyword>
<proteinExistence type="inferred from homology"/>
<accession>A0AA90YWZ1</accession>
<keyword evidence="4" id="KW-0255">Endonuclease</keyword>
<comment type="caution">
    <text evidence="7">The sequence shown here is derived from an EMBL/GenBank/DDBJ whole genome shotgun (WGS) entry which is preliminary data.</text>
</comment>
<gene>
    <name evidence="7" type="ORF">GS634_22080</name>
</gene>
<keyword evidence="2" id="KW-1277">Toxin-antitoxin system</keyword>
<dbReference type="NCBIfam" id="TIGR02116">
    <property type="entry name" value="toxin_Txe_YoeB"/>
    <property type="match status" value="1"/>
</dbReference>
<evidence type="ECO:0000256" key="6">
    <source>
        <dbReference type="ARBA" id="ARBA00030388"/>
    </source>
</evidence>
<dbReference type="GO" id="GO:0004519">
    <property type="term" value="F:endonuclease activity"/>
    <property type="evidence" value="ECO:0007669"/>
    <property type="project" value="UniProtKB-KW"/>
</dbReference>
<name>A0AA90YWZ1_9RHOB</name>
<dbReference type="PANTHER" id="PTHR38039">
    <property type="entry name" value="TOXIN YOEB"/>
    <property type="match status" value="1"/>
</dbReference>
<dbReference type="RefSeq" id="WP_171331909.1">
    <property type="nucleotide sequence ID" value="NZ_WVRA01000014.1"/>
</dbReference>
<dbReference type="GO" id="GO:0006401">
    <property type="term" value="P:RNA catabolic process"/>
    <property type="evidence" value="ECO:0007669"/>
    <property type="project" value="InterPro"/>
</dbReference>
<dbReference type="PANTHER" id="PTHR38039:SF1">
    <property type="entry name" value="TOXIN YOEB"/>
    <property type="match status" value="1"/>
</dbReference>
<dbReference type="Gene3D" id="3.30.2310.20">
    <property type="entry name" value="RelE-like"/>
    <property type="match status" value="1"/>
</dbReference>
<evidence type="ECO:0000256" key="4">
    <source>
        <dbReference type="ARBA" id="ARBA00022759"/>
    </source>
</evidence>
<keyword evidence="5" id="KW-0378">Hydrolase</keyword>
<dbReference type="AlphaFoldDB" id="A0AA90YWZ1"/>
<evidence type="ECO:0000256" key="5">
    <source>
        <dbReference type="ARBA" id="ARBA00022801"/>
    </source>
</evidence>
<reference evidence="7" key="1">
    <citation type="submission" date="2019-12" db="EMBL/GenBank/DDBJ databases">
        <title>Ruegeria JWLKs population differentiation of coral mucus and skeleton niches.</title>
        <authorList>
            <person name="Luo D."/>
        </authorList>
    </citation>
    <scope>NUCLEOTIDE SEQUENCE</scope>
    <source>
        <strain evidence="7">HKCCD6181</strain>
    </source>
</reference>
<dbReference type="GO" id="GO:0098795">
    <property type="term" value="P:global gene silencing by mRNA cleavage"/>
    <property type="evidence" value="ECO:0007669"/>
    <property type="project" value="TreeGrafter"/>
</dbReference>
<evidence type="ECO:0000313" key="8">
    <source>
        <dbReference type="Proteomes" id="UP000597886"/>
    </source>
</evidence>
<comment type="similarity">
    <text evidence="1">Belongs to the YoeB family.</text>
</comment>
<dbReference type="GO" id="GO:0016787">
    <property type="term" value="F:hydrolase activity"/>
    <property type="evidence" value="ECO:0007669"/>
    <property type="project" value="UniProtKB-KW"/>
</dbReference>
<sequence length="88" mass="10406">MKLVFSDQAWEDYLHWQVADPKTHQRINEMIKQTMRTPFQGVGKPEPLKGDLSGWWSRRITKEDRMVYRVSGKGDTQALALAQLRFHY</sequence>
<evidence type="ECO:0000256" key="2">
    <source>
        <dbReference type="ARBA" id="ARBA00022649"/>
    </source>
</evidence>
<dbReference type="Pfam" id="PF06769">
    <property type="entry name" value="YoeB_toxin"/>
    <property type="match status" value="1"/>
</dbReference>